<evidence type="ECO:0000313" key="3">
    <source>
        <dbReference type="EMBL" id="RMX91844.1"/>
    </source>
</evidence>
<comment type="caution">
    <text evidence="3">The sequence shown here is derived from an EMBL/GenBank/DDBJ whole genome shotgun (WGS) entry which is preliminary data.</text>
</comment>
<dbReference type="EMBL" id="QWIK01001884">
    <property type="protein sequence ID" value="RMX91844.1"/>
    <property type="molecule type" value="Genomic_DNA"/>
</dbReference>
<dbReference type="InterPro" id="IPR011051">
    <property type="entry name" value="RmlC_Cupin_sf"/>
</dbReference>
<dbReference type="CDD" id="cd02219">
    <property type="entry name" value="cupin_YjlB-like"/>
    <property type="match status" value="1"/>
</dbReference>
<organism evidence="3 4">
    <name type="scientific">Hortaea werneckii</name>
    <name type="common">Black yeast</name>
    <name type="synonym">Cladosporium werneckii</name>
    <dbReference type="NCBI Taxonomy" id="91943"/>
    <lineage>
        <taxon>Eukaryota</taxon>
        <taxon>Fungi</taxon>
        <taxon>Dikarya</taxon>
        <taxon>Ascomycota</taxon>
        <taxon>Pezizomycotina</taxon>
        <taxon>Dothideomycetes</taxon>
        <taxon>Dothideomycetidae</taxon>
        <taxon>Mycosphaerellales</taxon>
        <taxon>Teratosphaeriaceae</taxon>
        <taxon>Hortaea</taxon>
    </lineage>
</organism>
<name>A0A3M6XM25_HORWE</name>
<dbReference type="Gene3D" id="2.60.120.10">
    <property type="entry name" value="Jelly Rolls"/>
    <property type="match status" value="1"/>
</dbReference>
<dbReference type="VEuPathDB" id="FungiDB:BTJ68_08776"/>
<dbReference type="Proteomes" id="UP000282582">
    <property type="component" value="Unassembled WGS sequence"/>
</dbReference>
<evidence type="ECO:0000256" key="1">
    <source>
        <dbReference type="SAM" id="MobiDB-lite"/>
    </source>
</evidence>
<evidence type="ECO:0000313" key="4">
    <source>
        <dbReference type="Proteomes" id="UP000282582"/>
    </source>
</evidence>
<reference evidence="3 4" key="1">
    <citation type="journal article" date="2018" name="BMC Genomics">
        <title>Genomic evidence for intraspecific hybridization in a clonal and extremely halotolerant yeast.</title>
        <authorList>
            <person name="Gostincar C."/>
            <person name="Stajich J.E."/>
            <person name="Zupancic J."/>
            <person name="Zalar P."/>
            <person name="Gunde-Cimerman N."/>
        </authorList>
    </citation>
    <scope>NUCLEOTIDE SEQUENCE [LARGE SCALE GENOMIC DNA]</scope>
    <source>
        <strain evidence="3 4">EXF-6654</strain>
    </source>
</reference>
<protein>
    <recommendedName>
        <fullName evidence="2">Cupin type-1 domain-containing protein</fullName>
    </recommendedName>
</protein>
<dbReference type="PANTHER" id="PTHR36448">
    <property type="entry name" value="BLR7373 PROTEIN"/>
    <property type="match status" value="1"/>
</dbReference>
<gene>
    <name evidence="3" type="ORF">D0868_13751</name>
</gene>
<dbReference type="AlphaFoldDB" id="A0A3M6XM25"/>
<dbReference type="Pfam" id="PF00190">
    <property type="entry name" value="Cupin_1"/>
    <property type="match status" value="1"/>
</dbReference>
<dbReference type="InterPro" id="IPR014710">
    <property type="entry name" value="RmlC-like_jellyroll"/>
</dbReference>
<feature type="domain" description="Cupin type-1" evidence="2">
    <location>
        <begin position="190"/>
        <end position="254"/>
    </location>
</feature>
<dbReference type="InterPro" id="IPR006045">
    <property type="entry name" value="Cupin_1"/>
</dbReference>
<proteinExistence type="predicted"/>
<feature type="compositionally biased region" description="Basic and acidic residues" evidence="1">
    <location>
        <begin position="10"/>
        <end position="21"/>
    </location>
</feature>
<accession>A0A3M6XM25</accession>
<dbReference type="InterPro" id="IPR047121">
    <property type="entry name" value="YjiB-like"/>
</dbReference>
<dbReference type="PANTHER" id="PTHR36448:SF3">
    <property type="entry name" value="CUPIN TYPE-2 DOMAIN-CONTAINING PROTEIN"/>
    <property type="match status" value="1"/>
</dbReference>
<sequence length="340" mass="37717">MTAAACVRARGPERRGGKAELEEGERVEDPMWSRMMKKLADDPDQPRAQRARSQIKRGVAWRRRELFDEPIGCLSGSAGSGEENVGIHIAPNPQPLKEAYLPLLLRCVQYQYPISASHKTLYFYYMMVQVKSYPLSPSKLIPNSPFPLLHYPGLLSEKADCNTSKVYDLFTLNGWEINWIFRYGPTQRSHYHSKAHECMAVLSGTATIRFGSGDTSEDLEASTHGSGHEDCGVEVQASAGDIFVIPAGVSHKTFDTTPAEFALLTPGNGHGIEAEDPREALSRIKLDGFTMMGAYPLGGEWDFCNGGEDELKRRGAWTVPKPERDPVMGRSEEGLCGLWH</sequence>
<evidence type="ECO:0000259" key="2">
    <source>
        <dbReference type="Pfam" id="PF00190"/>
    </source>
</evidence>
<feature type="region of interest" description="Disordered" evidence="1">
    <location>
        <begin position="1"/>
        <end position="27"/>
    </location>
</feature>
<dbReference type="SUPFAM" id="SSF51182">
    <property type="entry name" value="RmlC-like cupins"/>
    <property type="match status" value="1"/>
</dbReference>